<dbReference type="CAZy" id="GH76">
    <property type="family name" value="Glycoside Hydrolase Family 76"/>
</dbReference>
<evidence type="ECO:0000313" key="2">
    <source>
        <dbReference type="Proteomes" id="UP000002027"/>
    </source>
</evidence>
<dbReference type="InParanoid" id="D1C7D3"/>
<dbReference type="STRING" id="479434.Sthe_2358"/>
<dbReference type="Gene3D" id="1.50.10.20">
    <property type="match status" value="1"/>
</dbReference>
<dbReference type="PIRSF" id="PIRSF021505">
    <property type="entry name" value="O_gly_hdrol"/>
    <property type="match status" value="1"/>
</dbReference>
<dbReference type="KEGG" id="sti:Sthe_2358"/>
<dbReference type="Pfam" id="PF03663">
    <property type="entry name" value="Glyco_hydro_76"/>
    <property type="match status" value="1"/>
</dbReference>
<dbReference type="InterPro" id="IPR008928">
    <property type="entry name" value="6-hairpin_glycosidase_sf"/>
</dbReference>
<gene>
    <name evidence="1" type="ordered locus">Sthe_2358</name>
</gene>
<dbReference type="InterPro" id="IPR005198">
    <property type="entry name" value="Glyco_hydro_76"/>
</dbReference>
<keyword evidence="1" id="KW-0378">Hydrolase</keyword>
<reference evidence="2" key="1">
    <citation type="submission" date="2009-11" db="EMBL/GenBank/DDBJ databases">
        <title>The complete chromosome 1 of Sphaerobacter thermophilus DSM 20745.</title>
        <authorList>
            <person name="Lucas S."/>
            <person name="Copeland A."/>
            <person name="Lapidus A."/>
            <person name="Glavina del Rio T."/>
            <person name="Dalin E."/>
            <person name="Tice H."/>
            <person name="Bruce D."/>
            <person name="Goodwin L."/>
            <person name="Pitluck S."/>
            <person name="Kyrpides N."/>
            <person name="Mavromatis K."/>
            <person name="Ivanova N."/>
            <person name="Mikhailova N."/>
            <person name="LaButti K.M."/>
            <person name="Clum A."/>
            <person name="Sun H.I."/>
            <person name="Brettin T."/>
            <person name="Detter J.C."/>
            <person name="Han C."/>
            <person name="Larimer F."/>
            <person name="Land M."/>
            <person name="Hauser L."/>
            <person name="Markowitz V."/>
            <person name="Cheng J.F."/>
            <person name="Hugenholtz P."/>
            <person name="Woyke T."/>
            <person name="Wu D."/>
            <person name="Steenblock K."/>
            <person name="Schneider S."/>
            <person name="Pukall R."/>
            <person name="Goeker M."/>
            <person name="Klenk H.P."/>
            <person name="Eisen J.A."/>
        </authorList>
    </citation>
    <scope>NUCLEOTIDE SEQUENCE [LARGE SCALE GENOMIC DNA]</scope>
    <source>
        <strain evidence="2">ATCC 49802 / DSM 20745 / S 6022</strain>
    </source>
</reference>
<dbReference type="OrthoDB" id="6387072at2"/>
<dbReference type="PANTHER" id="PTHR47791">
    <property type="entry name" value="MEIOTICALLY UP-REGULATED GENE 191 PROTEIN"/>
    <property type="match status" value="1"/>
</dbReference>
<protein>
    <submittedName>
        <fullName evidence="1">Glycoside hydrolase family 76</fullName>
    </submittedName>
</protein>
<dbReference type="RefSeq" id="WP_012872820.1">
    <property type="nucleotide sequence ID" value="NC_013523.1"/>
</dbReference>
<dbReference type="GO" id="GO:0005975">
    <property type="term" value="P:carbohydrate metabolic process"/>
    <property type="evidence" value="ECO:0007669"/>
    <property type="project" value="InterPro"/>
</dbReference>
<proteinExistence type="predicted"/>
<dbReference type="InterPro" id="IPR053169">
    <property type="entry name" value="MUG_Protein"/>
</dbReference>
<reference evidence="1 2" key="2">
    <citation type="journal article" date="2010" name="Stand. Genomic Sci.">
        <title>Complete genome sequence of Desulfohalobium retbaense type strain (HR(100)).</title>
        <authorList>
            <person name="Spring S."/>
            <person name="Nolan M."/>
            <person name="Lapidus A."/>
            <person name="Glavina Del Rio T."/>
            <person name="Copeland A."/>
            <person name="Tice H."/>
            <person name="Cheng J.F."/>
            <person name="Lucas S."/>
            <person name="Land M."/>
            <person name="Chen F."/>
            <person name="Bruce D."/>
            <person name="Goodwin L."/>
            <person name="Pitluck S."/>
            <person name="Ivanova N."/>
            <person name="Mavromatis K."/>
            <person name="Mikhailova N."/>
            <person name="Pati A."/>
            <person name="Chen A."/>
            <person name="Palaniappan K."/>
            <person name="Hauser L."/>
            <person name="Chang Y.J."/>
            <person name="Jeffries C.D."/>
            <person name="Munk C."/>
            <person name="Kiss H."/>
            <person name="Chain P."/>
            <person name="Han C."/>
            <person name="Brettin T."/>
            <person name="Detter J.C."/>
            <person name="Schuler E."/>
            <person name="Goker M."/>
            <person name="Rohde M."/>
            <person name="Bristow J."/>
            <person name="Eisen J.A."/>
            <person name="Markowitz V."/>
            <person name="Hugenholtz P."/>
            <person name="Kyrpides N.C."/>
            <person name="Klenk H.P."/>
        </authorList>
    </citation>
    <scope>NUCLEOTIDE SEQUENCE [LARGE SCALE GENOMIC DNA]</scope>
    <source>
        <strain evidence="2">ATCC 49802 / DSM 20745 / S 6022</strain>
    </source>
</reference>
<dbReference type="Proteomes" id="UP000002027">
    <property type="component" value="Chromosome 1"/>
</dbReference>
<dbReference type="AlphaFoldDB" id="D1C7D3"/>
<dbReference type="InterPro" id="IPR014512">
    <property type="entry name" value="O_gly_hydro"/>
</dbReference>
<organism evidence="1 2">
    <name type="scientific">Sphaerobacter thermophilus (strain ATCC 49802 / DSM 20745 / KCCM 41009 / NCIMB 13125 / S 6022)</name>
    <dbReference type="NCBI Taxonomy" id="479434"/>
    <lineage>
        <taxon>Bacteria</taxon>
        <taxon>Pseudomonadati</taxon>
        <taxon>Thermomicrobiota</taxon>
        <taxon>Thermomicrobia</taxon>
        <taxon>Sphaerobacterales</taxon>
        <taxon>Sphaerobacterineae</taxon>
        <taxon>Sphaerobacteraceae</taxon>
        <taxon>Sphaerobacter</taxon>
    </lineage>
</organism>
<sequence>MTHVDTPSALDRAVACYTAMQRHFYDARRKLYREPGGGPGGFAFLWPFSQALAATVDLVALPLVRDRYLPDLADRLDGLERYWNPDSRPPAYDSGVRSWRAGGGDQFYDDNEWVGLALARAYQLTWDAAAIQRAWDVFEFVISGWDDDSSHASPGGVRWTRAEWNQDRNTVSTAPGALLALRLHEIHGEETYLDWARRMYEWVHSTLRSPEGLYWDHIDPAGKIEETYWSYNQGTMIGAGVLLHRATGEARYLEEAQETAAAALEYYARDDRLDAQRPAFNAIFFENLLLLDAVAADPRYRRTLRDYAERTWANQRDRETTLFTFDPGRPPELLHQAAMVRLFALLASD</sequence>
<dbReference type="HOGENOM" id="CLU_028686_4_0_0"/>
<evidence type="ECO:0000313" key="1">
    <source>
        <dbReference type="EMBL" id="ACZ39779.1"/>
    </source>
</evidence>
<name>D1C7D3_SPHTD</name>
<dbReference type="PANTHER" id="PTHR47791:SF4">
    <property type="entry name" value="(PUTATIVE SECRETED PROTEIN)-RELATED"/>
    <property type="match status" value="1"/>
</dbReference>
<dbReference type="EMBL" id="CP001823">
    <property type="protein sequence ID" value="ACZ39779.1"/>
    <property type="molecule type" value="Genomic_DNA"/>
</dbReference>
<accession>D1C7D3</accession>
<dbReference type="SUPFAM" id="SSF48208">
    <property type="entry name" value="Six-hairpin glycosidases"/>
    <property type="match status" value="1"/>
</dbReference>
<dbReference type="GO" id="GO:0016787">
    <property type="term" value="F:hydrolase activity"/>
    <property type="evidence" value="ECO:0007669"/>
    <property type="project" value="UniProtKB-KW"/>
</dbReference>
<keyword evidence="2" id="KW-1185">Reference proteome</keyword>
<dbReference type="eggNOG" id="COG4833">
    <property type="taxonomic scope" value="Bacteria"/>
</dbReference>